<protein>
    <submittedName>
        <fullName evidence="9">SNARE associated Golgi protein</fullName>
    </submittedName>
</protein>
<evidence type="ECO:0000256" key="2">
    <source>
        <dbReference type="ARBA" id="ARBA00010792"/>
    </source>
</evidence>
<dbReference type="GO" id="GO:0005886">
    <property type="term" value="C:plasma membrane"/>
    <property type="evidence" value="ECO:0007669"/>
    <property type="project" value="UniProtKB-SubCell"/>
</dbReference>
<comment type="subcellular location">
    <subcellularLocation>
        <location evidence="1 7">Cell membrane</location>
        <topology evidence="1 7">Multi-pass membrane protein</topology>
    </subcellularLocation>
</comment>
<feature type="transmembrane region" description="Helical" evidence="7">
    <location>
        <begin position="26"/>
        <end position="49"/>
    </location>
</feature>
<accession>A0A377G7U8</accession>
<dbReference type="Proteomes" id="UP000254554">
    <property type="component" value="Unassembled WGS sequence"/>
</dbReference>
<dbReference type="OrthoDB" id="9813426at2"/>
<dbReference type="PANTHER" id="PTHR30353:SF0">
    <property type="entry name" value="TRANSMEMBRANE PROTEIN"/>
    <property type="match status" value="1"/>
</dbReference>
<evidence type="ECO:0000256" key="4">
    <source>
        <dbReference type="ARBA" id="ARBA00022692"/>
    </source>
</evidence>
<dbReference type="NCBIfam" id="NF008102">
    <property type="entry name" value="PRK10847.1"/>
    <property type="match status" value="1"/>
</dbReference>
<dbReference type="GeneID" id="93292614"/>
<dbReference type="EMBL" id="UGGT01000001">
    <property type="protein sequence ID" value="STO20709.1"/>
    <property type="molecule type" value="Genomic_DNA"/>
</dbReference>
<feature type="transmembrane region" description="Helical" evidence="7">
    <location>
        <begin position="70"/>
        <end position="91"/>
    </location>
</feature>
<dbReference type="PANTHER" id="PTHR30353">
    <property type="entry name" value="INNER MEMBRANE PROTEIN DEDA-RELATED"/>
    <property type="match status" value="1"/>
</dbReference>
<keyword evidence="6 7" id="KW-0472">Membrane</keyword>
<feature type="transmembrane region" description="Helical" evidence="7">
    <location>
        <begin position="189"/>
        <end position="207"/>
    </location>
</feature>
<feature type="transmembrane region" description="Helical" evidence="7">
    <location>
        <begin position="129"/>
        <end position="150"/>
    </location>
</feature>
<dbReference type="AlphaFoldDB" id="A0A377G7U8"/>
<keyword evidence="10" id="KW-1185">Reference proteome</keyword>
<dbReference type="Pfam" id="PF09335">
    <property type="entry name" value="VTT_dom"/>
    <property type="match status" value="1"/>
</dbReference>
<proteinExistence type="inferred from homology"/>
<dbReference type="InterPro" id="IPR032818">
    <property type="entry name" value="DedA-like"/>
</dbReference>
<dbReference type="InterPro" id="IPR058127">
    <property type="entry name" value="DedA"/>
</dbReference>
<feature type="transmembrane region" description="Helical" evidence="7">
    <location>
        <begin position="157"/>
        <end position="177"/>
    </location>
</feature>
<organism evidence="9 10">
    <name type="scientific">Fluoribacter dumoffii</name>
    <dbReference type="NCBI Taxonomy" id="463"/>
    <lineage>
        <taxon>Bacteria</taxon>
        <taxon>Pseudomonadati</taxon>
        <taxon>Pseudomonadota</taxon>
        <taxon>Gammaproteobacteria</taxon>
        <taxon>Legionellales</taxon>
        <taxon>Legionellaceae</taxon>
        <taxon>Fluoribacter</taxon>
    </lineage>
</organism>
<evidence type="ECO:0000256" key="7">
    <source>
        <dbReference type="RuleBase" id="RU367016"/>
    </source>
</evidence>
<comment type="similarity">
    <text evidence="2 7">Belongs to the DedA family.</text>
</comment>
<feature type="domain" description="VTT" evidence="8">
    <location>
        <begin position="48"/>
        <end position="175"/>
    </location>
</feature>
<keyword evidence="4 7" id="KW-0812">Transmembrane</keyword>
<evidence type="ECO:0000256" key="1">
    <source>
        <dbReference type="ARBA" id="ARBA00004651"/>
    </source>
</evidence>
<name>A0A377G7U8_9GAMM</name>
<keyword evidence="5 7" id="KW-1133">Transmembrane helix</keyword>
<evidence type="ECO:0000256" key="6">
    <source>
        <dbReference type="ARBA" id="ARBA00023136"/>
    </source>
</evidence>
<dbReference type="InterPro" id="IPR032816">
    <property type="entry name" value="VTT_dom"/>
</dbReference>
<evidence type="ECO:0000313" key="9">
    <source>
        <dbReference type="EMBL" id="STO20709.1"/>
    </source>
</evidence>
<gene>
    <name evidence="9" type="primary">dedA</name>
    <name evidence="9" type="ORF">NCTC11370_00768</name>
</gene>
<evidence type="ECO:0000256" key="3">
    <source>
        <dbReference type="ARBA" id="ARBA00022475"/>
    </source>
</evidence>
<dbReference type="STRING" id="1094715.GCA_000236165_01653"/>
<evidence type="ECO:0000259" key="8">
    <source>
        <dbReference type="Pfam" id="PF09335"/>
    </source>
</evidence>
<sequence>MHLNTIFDYILHIDVYLNTLVSTYGFWTYFLLFAVIFCETGFVVTPFLPGDSLLFAAGSIAAQPGHPLQFSILFLLLFIASVLGNQINFLAGRLLGPRVFTADKSWLLNKKHLQETHAFYEKHGGKTIIFARFLPIVRTFAPFVAGIGAMQLMHFSLYNLISALLWIASLISLGYFLGSIPLVKENFSIVIYGIIFISILPPILTLMSRKKT</sequence>
<evidence type="ECO:0000313" key="10">
    <source>
        <dbReference type="Proteomes" id="UP000254554"/>
    </source>
</evidence>
<keyword evidence="3 7" id="KW-1003">Cell membrane</keyword>
<dbReference type="RefSeq" id="WP_010653006.1">
    <property type="nucleotide sequence ID" value="NZ_JAPHOO010000001.1"/>
</dbReference>
<reference evidence="9 10" key="1">
    <citation type="submission" date="2018-06" db="EMBL/GenBank/DDBJ databases">
        <authorList>
            <consortium name="Pathogen Informatics"/>
            <person name="Doyle S."/>
        </authorList>
    </citation>
    <scope>NUCLEOTIDE SEQUENCE [LARGE SCALE GENOMIC DNA]</scope>
    <source>
        <strain evidence="9 10">NCTC11370</strain>
    </source>
</reference>
<evidence type="ECO:0000256" key="5">
    <source>
        <dbReference type="ARBA" id="ARBA00022989"/>
    </source>
</evidence>